<proteinExistence type="predicted"/>
<feature type="coiled-coil region" evidence="1">
    <location>
        <begin position="51"/>
        <end position="85"/>
    </location>
</feature>
<evidence type="ECO:0000313" key="2">
    <source>
        <dbReference type="EMBL" id="MEY6433701.1"/>
    </source>
</evidence>
<dbReference type="PANTHER" id="PTHR38765:SF1">
    <property type="entry name" value="DUF484 DOMAIN-CONTAINING PROTEIN"/>
    <property type="match status" value="1"/>
</dbReference>
<keyword evidence="1" id="KW-0175">Coiled coil</keyword>
<comment type="caution">
    <text evidence="2">The sequence shown here is derived from an EMBL/GenBank/DDBJ whole genome shotgun (WGS) entry which is preliminary data.</text>
</comment>
<reference evidence="2 3" key="1">
    <citation type="submission" date="2024-05" db="EMBL/GenBank/DDBJ databases">
        <title>Genome Sequence and Characterization of the New Strain Purple Sulfur Bacterium of Genus Thioalkalicoccus.</title>
        <authorList>
            <person name="Bryantseva I.A."/>
            <person name="Kyndt J.A."/>
            <person name="Imhoff J.F."/>
        </authorList>
    </citation>
    <scope>NUCLEOTIDE SEQUENCE [LARGE SCALE GENOMIC DNA]</scope>
    <source>
        <strain evidence="2 3">Um2</strain>
    </source>
</reference>
<accession>A0ABV4BGP1</accession>
<keyword evidence="3" id="KW-1185">Reference proteome</keyword>
<dbReference type="InterPro" id="IPR007435">
    <property type="entry name" value="DUF484"/>
</dbReference>
<organism evidence="2 3">
    <name type="scientific">Thioalkalicoccus limnaeus</name>
    <dbReference type="NCBI Taxonomy" id="120681"/>
    <lineage>
        <taxon>Bacteria</taxon>
        <taxon>Pseudomonadati</taxon>
        <taxon>Pseudomonadota</taxon>
        <taxon>Gammaproteobacteria</taxon>
        <taxon>Chromatiales</taxon>
        <taxon>Chromatiaceae</taxon>
        <taxon>Thioalkalicoccus</taxon>
    </lineage>
</organism>
<dbReference type="InterPro" id="IPR029016">
    <property type="entry name" value="GAF-like_dom_sf"/>
</dbReference>
<protein>
    <submittedName>
        <fullName evidence="2">DUF484 family protein</fullName>
    </submittedName>
</protein>
<dbReference type="PANTHER" id="PTHR38765">
    <property type="entry name" value="DUF484 DOMAIN-CONTAINING PROTEIN"/>
    <property type="match status" value="1"/>
</dbReference>
<sequence>MSRGRATRSSTSRPLDAEAVATYLSGHPEFFLERPELVLHLRIPHPTGAAVSLIEHQVAVLRERLEREQRRLAHLIARAHDYEEVSDRLHTLTLRLIAARDIDRVRAVLDEDLRSAFRADAVALKLFPLDPDLAQQDPLTQSFLEFVDRPHALCGPLDADKNQVLFADRGDTLACAALIPIHAEPHFGVLAIGSGNPERFRADRATDLLDRVGQIVSQRLLALAHA</sequence>
<dbReference type="Pfam" id="PF04340">
    <property type="entry name" value="DUF484"/>
    <property type="match status" value="1"/>
</dbReference>
<evidence type="ECO:0000313" key="3">
    <source>
        <dbReference type="Proteomes" id="UP001564408"/>
    </source>
</evidence>
<dbReference type="EMBL" id="JBDKXB010000026">
    <property type="protein sequence ID" value="MEY6433701.1"/>
    <property type="molecule type" value="Genomic_DNA"/>
</dbReference>
<dbReference type="Proteomes" id="UP001564408">
    <property type="component" value="Unassembled WGS sequence"/>
</dbReference>
<evidence type="ECO:0000256" key="1">
    <source>
        <dbReference type="SAM" id="Coils"/>
    </source>
</evidence>
<dbReference type="RefSeq" id="WP_369668088.1">
    <property type="nucleotide sequence ID" value="NZ_JBDKXB010000026.1"/>
</dbReference>
<name>A0ABV4BGP1_9GAMM</name>
<dbReference type="Gene3D" id="3.30.450.40">
    <property type="match status" value="1"/>
</dbReference>
<gene>
    <name evidence="2" type="ORF">ABC977_14950</name>
</gene>